<dbReference type="Proteomes" id="UP000731519">
    <property type="component" value="Unassembled WGS sequence"/>
</dbReference>
<dbReference type="PANTHER" id="PTHR30543:SF21">
    <property type="entry name" value="NAD(P)H-DEPENDENT FMN REDUCTASE LOT6"/>
    <property type="match status" value="1"/>
</dbReference>
<comment type="caution">
    <text evidence="4">The sequence shown here is derived from an EMBL/GenBank/DDBJ whole genome shotgun (WGS) entry which is preliminary data.</text>
</comment>
<feature type="region of interest" description="Disordered" evidence="1">
    <location>
        <begin position="1"/>
        <end position="24"/>
    </location>
</feature>
<dbReference type="PANTHER" id="PTHR30543">
    <property type="entry name" value="CHROMATE REDUCTASE"/>
    <property type="match status" value="1"/>
</dbReference>
<evidence type="ECO:0000313" key="4">
    <source>
        <dbReference type="EMBL" id="OSY53868.1"/>
    </source>
</evidence>
<evidence type="ECO:0000256" key="1">
    <source>
        <dbReference type="SAM" id="MobiDB-lite"/>
    </source>
</evidence>
<proteinExistence type="predicted"/>
<reference evidence="3 6" key="1">
    <citation type="submission" date="2013-05" db="EMBL/GenBank/DDBJ databases">
        <title>Genome Sequence of Streptomyces fradiae.</title>
        <authorList>
            <person name="Kirby R."/>
        </authorList>
    </citation>
    <scope>NUCLEOTIDE SEQUENCE [LARGE SCALE GENOMIC DNA]</scope>
    <source>
        <strain evidence="3 6">ATCC 10745</strain>
    </source>
</reference>
<evidence type="ECO:0000313" key="3">
    <source>
        <dbReference type="EMBL" id="KAF0649713.1"/>
    </source>
</evidence>
<name>A0A1Y2P3Y2_STRFR</name>
<dbReference type="Gene3D" id="3.40.50.360">
    <property type="match status" value="1"/>
</dbReference>
<dbReference type="SUPFAM" id="SSF52218">
    <property type="entry name" value="Flavoproteins"/>
    <property type="match status" value="1"/>
</dbReference>
<accession>A0A1Y2P3Y2</accession>
<evidence type="ECO:0000259" key="2">
    <source>
        <dbReference type="Pfam" id="PF03358"/>
    </source>
</evidence>
<dbReference type="EC" id="1.7.1.6" evidence="4"/>
<dbReference type="Proteomes" id="UP000194318">
    <property type="component" value="Unassembled WGS sequence"/>
</dbReference>
<dbReference type="InterPro" id="IPR029039">
    <property type="entry name" value="Flavoprotein-like_sf"/>
</dbReference>
<dbReference type="GO" id="GO:0050446">
    <property type="term" value="F:azobenzene reductase (NADP+) activity"/>
    <property type="evidence" value="ECO:0007669"/>
    <property type="project" value="UniProtKB-EC"/>
</dbReference>
<sequence length="214" mass="23099">METTAHTPSPSPSPSPTRTPSAGRPLKLAVVVASNREGRFAPVVADWFTSRARRHTGFTVDVIDPARTELPTALTGDPSPAHRELLAEVGARLAAADAFAVVTPEYNHSYPAPLKNLVDWYHAEWHAKPVAFVSYGGVSGGLRAVEHLRQVFAELHAVTVRDTVSFHQAWGLFGDDGEPLDPAGPDGAAKKMLDQLGWWGRALRTARAEHPYAG</sequence>
<reference evidence="4 5" key="2">
    <citation type="submission" date="2016-09" db="EMBL/GenBank/DDBJ databases">
        <title>Streptomyces fradiae DSM40063, a candidate organism with high potential of specific P450 cytochromes.</title>
        <authorList>
            <person name="Grumaz C."/>
            <person name="Vainshtein Y."/>
            <person name="Kirstahler P."/>
            <person name="Sohn K."/>
        </authorList>
    </citation>
    <scope>NUCLEOTIDE SEQUENCE [LARGE SCALE GENOMIC DNA]</scope>
    <source>
        <strain evidence="4 5">DSM 40063</strain>
    </source>
</reference>
<keyword evidence="4" id="KW-0560">Oxidoreductase</keyword>
<dbReference type="Pfam" id="PF03358">
    <property type="entry name" value="FMN_red"/>
    <property type="match status" value="1"/>
</dbReference>
<organism evidence="4 5">
    <name type="scientific">Streptomyces fradiae ATCC 10745 = DSM 40063</name>
    <dbReference type="NCBI Taxonomy" id="1319510"/>
    <lineage>
        <taxon>Bacteria</taxon>
        <taxon>Bacillati</taxon>
        <taxon>Actinomycetota</taxon>
        <taxon>Actinomycetes</taxon>
        <taxon>Kitasatosporales</taxon>
        <taxon>Streptomycetaceae</taxon>
        <taxon>Streptomyces</taxon>
    </lineage>
</organism>
<dbReference type="InterPro" id="IPR050712">
    <property type="entry name" value="NAD(P)H-dep_reductase"/>
</dbReference>
<dbReference type="RefSeq" id="WP_031135400.1">
    <property type="nucleotide sequence ID" value="NZ_ASYR01000012.1"/>
</dbReference>
<evidence type="ECO:0000313" key="5">
    <source>
        <dbReference type="Proteomes" id="UP000194318"/>
    </source>
</evidence>
<dbReference type="GO" id="GO:0010181">
    <property type="term" value="F:FMN binding"/>
    <property type="evidence" value="ECO:0007669"/>
    <property type="project" value="TreeGrafter"/>
</dbReference>
<dbReference type="EMBL" id="ASYR01000012">
    <property type="protein sequence ID" value="KAF0649713.1"/>
    <property type="molecule type" value="Genomic_DNA"/>
</dbReference>
<feature type="domain" description="NADPH-dependent FMN reductase-like" evidence="2">
    <location>
        <begin position="27"/>
        <end position="170"/>
    </location>
</feature>
<keyword evidence="6" id="KW-1185">Reference proteome</keyword>
<dbReference type="EMBL" id="MIFZ01000051">
    <property type="protein sequence ID" value="OSY53868.1"/>
    <property type="molecule type" value="Genomic_DNA"/>
</dbReference>
<evidence type="ECO:0000313" key="6">
    <source>
        <dbReference type="Proteomes" id="UP000731519"/>
    </source>
</evidence>
<dbReference type="AlphaFoldDB" id="A0A1Y2P3Y2"/>
<protein>
    <submittedName>
        <fullName evidence="4">NADPH azoreductase</fullName>
        <ecNumber evidence="4">1.7.1.6</ecNumber>
    </submittedName>
</protein>
<dbReference type="GeneID" id="91403155"/>
<dbReference type="InterPro" id="IPR005025">
    <property type="entry name" value="FMN_Rdtase-like_dom"/>
</dbReference>
<dbReference type="GO" id="GO:0005829">
    <property type="term" value="C:cytosol"/>
    <property type="evidence" value="ECO:0007669"/>
    <property type="project" value="TreeGrafter"/>
</dbReference>
<gene>
    <name evidence="4" type="primary">azr_2</name>
    <name evidence="4" type="ORF">BG846_00464</name>
    <name evidence="3" type="ORF">K701_11520</name>
</gene>